<feature type="signal peptide" evidence="1">
    <location>
        <begin position="1"/>
        <end position="27"/>
    </location>
</feature>
<evidence type="ECO:0000313" key="3">
    <source>
        <dbReference type="Proteomes" id="UP000499080"/>
    </source>
</evidence>
<accession>A0A4Y2URS3</accession>
<sequence length="115" mass="12860">MSVTAAVMRWWHWGYINFVLHITPSYGVDLATWEALATEEYHPDRFHETGETNTKCFGEQMQLFRICVGMHAERSSPKNTSHVPTHKNSSPALLPSCSAATCLPSSEHASHEAGF</sequence>
<dbReference type="Proteomes" id="UP000499080">
    <property type="component" value="Unassembled WGS sequence"/>
</dbReference>
<feature type="chain" id="PRO_5021257723" evidence="1">
    <location>
        <begin position="28"/>
        <end position="115"/>
    </location>
</feature>
<evidence type="ECO:0000256" key="1">
    <source>
        <dbReference type="SAM" id="SignalP"/>
    </source>
</evidence>
<dbReference type="EMBL" id="BGPR01039694">
    <property type="protein sequence ID" value="GBO15695.1"/>
    <property type="molecule type" value="Genomic_DNA"/>
</dbReference>
<dbReference type="AlphaFoldDB" id="A0A4Y2URS3"/>
<gene>
    <name evidence="2" type="ORF">AVEN_162695_1</name>
</gene>
<protein>
    <submittedName>
        <fullName evidence="2">Uncharacterized protein</fullName>
    </submittedName>
</protein>
<proteinExistence type="predicted"/>
<keyword evidence="3" id="KW-1185">Reference proteome</keyword>
<name>A0A4Y2URS3_ARAVE</name>
<reference evidence="2 3" key="1">
    <citation type="journal article" date="2019" name="Sci. Rep.">
        <title>Orb-weaving spider Araneus ventricosus genome elucidates the spidroin gene catalogue.</title>
        <authorList>
            <person name="Kono N."/>
            <person name="Nakamura H."/>
            <person name="Ohtoshi R."/>
            <person name="Moran D.A.P."/>
            <person name="Shinohara A."/>
            <person name="Yoshida Y."/>
            <person name="Fujiwara M."/>
            <person name="Mori M."/>
            <person name="Tomita M."/>
            <person name="Arakawa K."/>
        </authorList>
    </citation>
    <scope>NUCLEOTIDE SEQUENCE [LARGE SCALE GENOMIC DNA]</scope>
</reference>
<keyword evidence="1" id="KW-0732">Signal</keyword>
<organism evidence="2 3">
    <name type="scientific">Araneus ventricosus</name>
    <name type="common">Orbweaver spider</name>
    <name type="synonym">Epeira ventricosa</name>
    <dbReference type="NCBI Taxonomy" id="182803"/>
    <lineage>
        <taxon>Eukaryota</taxon>
        <taxon>Metazoa</taxon>
        <taxon>Ecdysozoa</taxon>
        <taxon>Arthropoda</taxon>
        <taxon>Chelicerata</taxon>
        <taxon>Arachnida</taxon>
        <taxon>Araneae</taxon>
        <taxon>Araneomorphae</taxon>
        <taxon>Entelegynae</taxon>
        <taxon>Araneoidea</taxon>
        <taxon>Araneidae</taxon>
        <taxon>Araneus</taxon>
    </lineage>
</organism>
<evidence type="ECO:0000313" key="2">
    <source>
        <dbReference type="EMBL" id="GBO15695.1"/>
    </source>
</evidence>
<comment type="caution">
    <text evidence="2">The sequence shown here is derived from an EMBL/GenBank/DDBJ whole genome shotgun (WGS) entry which is preliminary data.</text>
</comment>